<feature type="region of interest" description="Disordered" evidence="1">
    <location>
        <begin position="159"/>
        <end position="254"/>
    </location>
</feature>
<gene>
    <name evidence="3" type="ORF">GCM10007907_13080</name>
</gene>
<proteinExistence type="predicted"/>
<keyword evidence="2" id="KW-0732">Signal</keyword>
<comment type="caution">
    <text evidence="3">The sequence shown here is derived from an EMBL/GenBank/DDBJ whole genome shotgun (WGS) entry which is preliminary data.</text>
</comment>
<name>A0ABQ5YFS6_9NEIS</name>
<evidence type="ECO:0000256" key="2">
    <source>
        <dbReference type="SAM" id="SignalP"/>
    </source>
</evidence>
<reference evidence="4" key="1">
    <citation type="journal article" date="2019" name="Int. J. Syst. Evol. Microbiol.">
        <title>The Global Catalogue of Microorganisms (GCM) 10K type strain sequencing project: providing services to taxonomists for standard genome sequencing and annotation.</title>
        <authorList>
            <consortium name="The Broad Institute Genomics Platform"/>
            <consortium name="The Broad Institute Genome Sequencing Center for Infectious Disease"/>
            <person name="Wu L."/>
            <person name="Ma J."/>
        </authorList>
    </citation>
    <scope>NUCLEOTIDE SEQUENCE [LARGE SCALE GENOMIC DNA]</scope>
    <source>
        <strain evidence="4">NBRC 110044</strain>
    </source>
</reference>
<dbReference type="RefSeq" id="WP_284195639.1">
    <property type="nucleotide sequence ID" value="NZ_BSOG01000001.1"/>
</dbReference>
<protein>
    <submittedName>
        <fullName evidence="3">Uncharacterized protein</fullName>
    </submittedName>
</protein>
<feature type="compositionally biased region" description="Basic and acidic residues" evidence="1">
    <location>
        <begin position="159"/>
        <end position="168"/>
    </location>
</feature>
<accession>A0ABQ5YFS6</accession>
<feature type="compositionally biased region" description="Basic and acidic residues" evidence="1">
    <location>
        <begin position="185"/>
        <end position="199"/>
    </location>
</feature>
<feature type="compositionally biased region" description="Low complexity" evidence="1">
    <location>
        <begin position="169"/>
        <end position="178"/>
    </location>
</feature>
<feature type="chain" id="PRO_5047050513" evidence="2">
    <location>
        <begin position="21"/>
        <end position="254"/>
    </location>
</feature>
<dbReference type="Proteomes" id="UP001156706">
    <property type="component" value="Unassembled WGS sequence"/>
</dbReference>
<evidence type="ECO:0000313" key="3">
    <source>
        <dbReference type="EMBL" id="GLR12518.1"/>
    </source>
</evidence>
<feature type="signal peptide" evidence="2">
    <location>
        <begin position="1"/>
        <end position="20"/>
    </location>
</feature>
<evidence type="ECO:0000256" key="1">
    <source>
        <dbReference type="SAM" id="MobiDB-lite"/>
    </source>
</evidence>
<dbReference type="EMBL" id="BSOG01000001">
    <property type="protein sequence ID" value="GLR12518.1"/>
    <property type="molecule type" value="Genomic_DNA"/>
</dbReference>
<organism evidence="3 4">
    <name type="scientific">Chitinimonas prasina</name>
    <dbReference type="NCBI Taxonomy" id="1434937"/>
    <lineage>
        <taxon>Bacteria</taxon>
        <taxon>Pseudomonadati</taxon>
        <taxon>Pseudomonadota</taxon>
        <taxon>Betaproteobacteria</taxon>
        <taxon>Neisseriales</taxon>
        <taxon>Chitinibacteraceae</taxon>
        <taxon>Chitinimonas</taxon>
    </lineage>
</organism>
<evidence type="ECO:0000313" key="4">
    <source>
        <dbReference type="Proteomes" id="UP001156706"/>
    </source>
</evidence>
<keyword evidence="4" id="KW-1185">Reference proteome</keyword>
<sequence>MNTKKLIALLLATASLGALAQRGNLVEIQVEDRYGRDYREYQHRGSAWVAGEQGEAYQVRLRNLTDERVLVVLSVDGINAVSGETAGYQQAGYVLEPHGDTVVSGWRKSMGSVARFYFTDLGDSYADRTGRPDEVGVIGAAVFRERRYIPPVVIARDRDARAMEESSPRAKSAPSAAPQMGTGHGEIEDSQARRTRFERASTQPSDRLALRYDSRRNLVAAGVIPGRRHQRDEPNPFPQEGFTPDPPRYGWNRR</sequence>